<accession>A0ABR3VTR7</accession>
<keyword evidence="1" id="KW-0812">Transmembrane</keyword>
<name>A0ABR3VTR7_9PEZI</name>
<feature type="transmembrane region" description="Helical" evidence="1">
    <location>
        <begin position="59"/>
        <end position="75"/>
    </location>
</feature>
<evidence type="ECO:0000313" key="3">
    <source>
        <dbReference type="EMBL" id="KAL1845045.1"/>
    </source>
</evidence>
<evidence type="ECO:0000256" key="2">
    <source>
        <dbReference type="SAM" id="SignalP"/>
    </source>
</evidence>
<keyword evidence="4" id="KW-1185">Reference proteome</keyword>
<keyword evidence="1" id="KW-1133">Transmembrane helix</keyword>
<organism evidence="3 4">
    <name type="scientific">Phialemonium thermophilum</name>
    <dbReference type="NCBI Taxonomy" id="223376"/>
    <lineage>
        <taxon>Eukaryota</taxon>
        <taxon>Fungi</taxon>
        <taxon>Dikarya</taxon>
        <taxon>Ascomycota</taxon>
        <taxon>Pezizomycotina</taxon>
        <taxon>Sordariomycetes</taxon>
        <taxon>Sordariomycetidae</taxon>
        <taxon>Cephalothecales</taxon>
        <taxon>Cephalothecaceae</taxon>
        <taxon>Phialemonium</taxon>
    </lineage>
</organism>
<gene>
    <name evidence="3" type="ORF">VTK73DRAFT_1289</name>
</gene>
<keyword evidence="2" id="KW-0732">Signal</keyword>
<dbReference type="EMBL" id="JAZHXJ010001301">
    <property type="protein sequence ID" value="KAL1845045.1"/>
    <property type="molecule type" value="Genomic_DNA"/>
</dbReference>
<protein>
    <recommendedName>
        <fullName evidence="5">Secreted protein</fullName>
    </recommendedName>
</protein>
<reference evidence="3 4" key="1">
    <citation type="journal article" date="2024" name="Commun. Biol.">
        <title>Comparative genomic analysis of thermophilic fungi reveals convergent evolutionary adaptations and gene losses.</title>
        <authorList>
            <person name="Steindorff A.S."/>
            <person name="Aguilar-Pontes M.V."/>
            <person name="Robinson A.J."/>
            <person name="Andreopoulos B."/>
            <person name="LaButti K."/>
            <person name="Kuo A."/>
            <person name="Mondo S."/>
            <person name="Riley R."/>
            <person name="Otillar R."/>
            <person name="Haridas S."/>
            <person name="Lipzen A."/>
            <person name="Grimwood J."/>
            <person name="Schmutz J."/>
            <person name="Clum A."/>
            <person name="Reid I.D."/>
            <person name="Moisan M.C."/>
            <person name="Butler G."/>
            <person name="Nguyen T.T.M."/>
            <person name="Dewar K."/>
            <person name="Conant G."/>
            <person name="Drula E."/>
            <person name="Henrissat B."/>
            <person name="Hansel C."/>
            <person name="Singer S."/>
            <person name="Hutchinson M.I."/>
            <person name="de Vries R.P."/>
            <person name="Natvig D.O."/>
            <person name="Powell A.J."/>
            <person name="Tsang A."/>
            <person name="Grigoriev I.V."/>
        </authorList>
    </citation>
    <scope>NUCLEOTIDE SEQUENCE [LARGE SCALE GENOMIC DNA]</scope>
    <source>
        <strain evidence="3 4">ATCC 24622</strain>
    </source>
</reference>
<feature type="signal peptide" evidence="2">
    <location>
        <begin position="1"/>
        <end position="18"/>
    </location>
</feature>
<proteinExistence type="predicted"/>
<evidence type="ECO:0000256" key="1">
    <source>
        <dbReference type="SAM" id="Phobius"/>
    </source>
</evidence>
<comment type="caution">
    <text evidence="3">The sequence shown here is derived from an EMBL/GenBank/DDBJ whole genome shotgun (WGS) entry which is preliminary data.</text>
</comment>
<evidence type="ECO:0008006" key="5">
    <source>
        <dbReference type="Google" id="ProtNLM"/>
    </source>
</evidence>
<sequence>MIFSFYLFYFTLLRLSCPRWLRQTTFTLPSARTKHGEKRGRTCRKCHLSSLRNMNDFEMFYFLLFGVHALLIVLVPSRDKRFRISCLSTRSWIIRGIAIPKTRLASTVSDWLVCAAFSNFGSFFVEWCMGRIPARGNGAKRMAFRRSRASDRKRILVRFGSWLRRLRCVHMLRLAVPSRLSTCVLCRHVRQRSGRGMDVEWRPSTRRLSTRILPSETGLRALWRDKTYNLGGGWGV</sequence>
<keyword evidence="1" id="KW-0472">Membrane</keyword>
<feature type="chain" id="PRO_5047168763" description="Secreted protein" evidence="2">
    <location>
        <begin position="19"/>
        <end position="236"/>
    </location>
</feature>
<evidence type="ECO:0000313" key="4">
    <source>
        <dbReference type="Proteomes" id="UP001586593"/>
    </source>
</evidence>
<dbReference type="Proteomes" id="UP001586593">
    <property type="component" value="Unassembled WGS sequence"/>
</dbReference>